<dbReference type="EMBL" id="JAKWFO010000005">
    <property type="protein sequence ID" value="KAI9636135.1"/>
    <property type="molecule type" value="Genomic_DNA"/>
</dbReference>
<comment type="caution">
    <text evidence="3">The sequence shown here is derived from an EMBL/GenBank/DDBJ whole genome shotgun (WGS) entry which is preliminary data.</text>
</comment>
<evidence type="ECO:0000313" key="4">
    <source>
        <dbReference type="Proteomes" id="UP001164286"/>
    </source>
</evidence>
<dbReference type="AlphaFoldDB" id="A0AA38LUS0"/>
<reference evidence="3" key="1">
    <citation type="journal article" date="2022" name="G3 (Bethesda)">
        <title>High quality genome of the basidiomycete yeast Dioszegia hungarica PDD-24b-2 isolated from cloud water.</title>
        <authorList>
            <person name="Jarrige D."/>
            <person name="Haridas S."/>
            <person name="Bleykasten-Grosshans C."/>
            <person name="Joly M."/>
            <person name="Nadalig T."/>
            <person name="Sancelme M."/>
            <person name="Vuilleumier S."/>
            <person name="Grigoriev I.V."/>
            <person name="Amato P."/>
            <person name="Bringel F."/>
        </authorList>
    </citation>
    <scope>NUCLEOTIDE SEQUENCE</scope>
    <source>
        <strain evidence="3">PDD-24b-2</strain>
    </source>
</reference>
<evidence type="ECO:0000259" key="2">
    <source>
        <dbReference type="PROSITE" id="PS50892"/>
    </source>
</evidence>
<dbReference type="PRINTS" id="PR00219">
    <property type="entry name" value="SYNAPTOBREVN"/>
</dbReference>
<accession>A0AA38LUS0</accession>
<dbReference type="GO" id="GO:0016020">
    <property type="term" value="C:membrane"/>
    <property type="evidence" value="ECO:0007669"/>
    <property type="project" value="InterPro"/>
</dbReference>
<keyword evidence="1" id="KW-0175">Coiled coil</keyword>
<feature type="non-terminal residue" evidence="3">
    <location>
        <position position="1"/>
    </location>
</feature>
<dbReference type="CDD" id="cd15843">
    <property type="entry name" value="R-SNARE"/>
    <property type="match status" value="1"/>
</dbReference>
<organism evidence="3 4">
    <name type="scientific">Dioszegia hungarica</name>
    <dbReference type="NCBI Taxonomy" id="4972"/>
    <lineage>
        <taxon>Eukaryota</taxon>
        <taxon>Fungi</taxon>
        <taxon>Dikarya</taxon>
        <taxon>Basidiomycota</taxon>
        <taxon>Agaricomycotina</taxon>
        <taxon>Tremellomycetes</taxon>
        <taxon>Tremellales</taxon>
        <taxon>Bulleribasidiaceae</taxon>
        <taxon>Dioszegia</taxon>
    </lineage>
</organism>
<dbReference type="PROSITE" id="PS50892">
    <property type="entry name" value="V_SNARE"/>
    <property type="match status" value="1"/>
</dbReference>
<feature type="non-terminal residue" evidence="3">
    <location>
        <position position="67"/>
    </location>
</feature>
<dbReference type="Pfam" id="PF00957">
    <property type="entry name" value="Synaptobrevin"/>
    <property type="match status" value="1"/>
</dbReference>
<keyword evidence="4" id="KW-1185">Reference proteome</keyword>
<dbReference type="Gene3D" id="1.20.5.110">
    <property type="match status" value="1"/>
</dbReference>
<dbReference type="Proteomes" id="UP001164286">
    <property type="component" value="Unassembled WGS sequence"/>
</dbReference>
<sequence length="67" mass="7925">GAEKRQKLQAEMDKVKEIMLDNTKKIAERGDRLSHLEERASALSYASQNFKRSASDVRKRMWWKNMK</sequence>
<evidence type="ECO:0000256" key="1">
    <source>
        <dbReference type="PROSITE-ProRule" id="PRU00290"/>
    </source>
</evidence>
<name>A0AA38LUS0_9TREE</name>
<dbReference type="InterPro" id="IPR016444">
    <property type="entry name" value="Synaptobrevin/VAMP"/>
</dbReference>
<protein>
    <submittedName>
        <fullName evidence="3">Synaptobrevin</fullName>
    </submittedName>
</protein>
<feature type="domain" description="V-SNARE coiled-coil homology" evidence="2">
    <location>
        <begin position="4"/>
        <end position="64"/>
    </location>
</feature>
<gene>
    <name evidence="3" type="ORF">MKK02DRAFT_14663</name>
</gene>
<dbReference type="InterPro" id="IPR001388">
    <property type="entry name" value="Synaptobrevin-like"/>
</dbReference>
<dbReference type="GeneID" id="77724747"/>
<dbReference type="PANTHER" id="PTHR45701">
    <property type="entry name" value="SYNAPTOBREVIN FAMILY MEMBER"/>
    <property type="match status" value="1"/>
</dbReference>
<dbReference type="InterPro" id="IPR042855">
    <property type="entry name" value="V_SNARE_CC"/>
</dbReference>
<proteinExistence type="predicted"/>
<dbReference type="RefSeq" id="XP_052945912.1">
    <property type="nucleotide sequence ID" value="XM_053085546.1"/>
</dbReference>
<dbReference type="GO" id="GO:0016192">
    <property type="term" value="P:vesicle-mediated transport"/>
    <property type="evidence" value="ECO:0007669"/>
    <property type="project" value="InterPro"/>
</dbReference>
<evidence type="ECO:0000313" key="3">
    <source>
        <dbReference type="EMBL" id="KAI9636135.1"/>
    </source>
</evidence>
<dbReference type="SUPFAM" id="SSF58038">
    <property type="entry name" value="SNARE fusion complex"/>
    <property type="match status" value="1"/>
</dbReference>